<name>A0A0T7GFP4_NEOGA</name>
<sequence length="129" mass="14380">MSVIVGDPDRSPDATPIPISVVSIFRHGAEHHFPTGKDCGVGEAERNSLDKTKIQPIDSEWRDGLGLRTLQGTENLPERITDDRVVGMSLVAALEQTQLVTNDNRTFNIEFIERLVKRTDNRGHVQFMG</sequence>
<proteinExistence type="predicted"/>
<accession>A0A0T7GFP4</accession>
<organism evidence="1 2">
    <name type="scientific">Neorhizobium galegae bv. officinalis</name>
    <dbReference type="NCBI Taxonomy" id="323656"/>
    <lineage>
        <taxon>Bacteria</taxon>
        <taxon>Pseudomonadati</taxon>
        <taxon>Pseudomonadota</taxon>
        <taxon>Alphaproteobacteria</taxon>
        <taxon>Hyphomicrobiales</taxon>
        <taxon>Rhizobiaceae</taxon>
        <taxon>Rhizobium/Agrobacterium group</taxon>
        <taxon>Neorhizobium</taxon>
    </lineage>
</organism>
<dbReference type="AlphaFoldDB" id="A0A0T7GFP4"/>
<evidence type="ECO:0000313" key="1">
    <source>
        <dbReference type="EMBL" id="CDZ46141.1"/>
    </source>
</evidence>
<dbReference type="Proteomes" id="UP000039660">
    <property type="component" value="Unassembled WGS sequence"/>
</dbReference>
<gene>
    <name evidence="1" type="ORF">NGAL_HAMBI1189_12570</name>
</gene>
<reference evidence="1 2" key="1">
    <citation type="submission" date="2014-08" db="EMBL/GenBank/DDBJ databases">
        <authorList>
            <person name="Chen Y.-H."/>
        </authorList>
    </citation>
    <scope>NUCLEOTIDE SEQUENCE [LARGE SCALE GENOMIC DNA]</scope>
</reference>
<protein>
    <submittedName>
        <fullName evidence="1">Uncharacterized protein</fullName>
    </submittedName>
</protein>
<evidence type="ECO:0000313" key="2">
    <source>
        <dbReference type="Proteomes" id="UP000039660"/>
    </source>
</evidence>
<dbReference type="EMBL" id="CCRK01000002">
    <property type="protein sequence ID" value="CDZ46141.1"/>
    <property type="molecule type" value="Genomic_DNA"/>
</dbReference>